<evidence type="ECO:0000259" key="1">
    <source>
        <dbReference type="Pfam" id="PF09423"/>
    </source>
</evidence>
<dbReference type="InterPro" id="IPR038607">
    <property type="entry name" value="PhoD-like_sf"/>
</dbReference>
<dbReference type="Gene3D" id="3.60.21.70">
    <property type="entry name" value="PhoD-like phosphatase"/>
    <property type="match status" value="1"/>
</dbReference>
<comment type="caution">
    <text evidence="2">The sequence shown here is derived from an EMBL/GenBank/DDBJ whole genome shotgun (WGS) entry which is preliminary data.</text>
</comment>
<accession>A0A0J6GCC4</accession>
<organism evidence="2 3">
    <name type="scientific">Pseudomonas deceptionensis</name>
    <dbReference type="NCBI Taxonomy" id="882211"/>
    <lineage>
        <taxon>Bacteria</taxon>
        <taxon>Pseudomonadati</taxon>
        <taxon>Pseudomonadota</taxon>
        <taxon>Gammaproteobacteria</taxon>
        <taxon>Pseudomonadales</taxon>
        <taxon>Pseudomonadaceae</taxon>
        <taxon>Pseudomonas</taxon>
    </lineage>
</organism>
<protein>
    <submittedName>
        <fullName evidence="2">Alkaline phosphatase D</fullName>
    </submittedName>
</protein>
<dbReference type="AlphaFoldDB" id="A0A0J6GCC4"/>
<dbReference type="PANTHER" id="PTHR43606">
    <property type="entry name" value="PHOSPHATASE, PUTATIVE (AFU_ORTHOLOGUE AFUA_6G08710)-RELATED"/>
    <property type="match status" value="1"/>
</dbReference>
<name>A0A0J6GCC4_PSEDM</name>
<dbReference type="InterPro" id="IPR018946">
    <property type="entry name" value="PhoD-like_MPP"/>
</dbReference>
<dbReference type="InterPro" id="IPR029052">
    <property type="entry name" value="Metallo-depent_PP-like"/>
</dbReference>
<dbReference type="SUPFAM" id="SSF56300">
    <property type="entry name" value="Metallo-dependent phosphatases"/>
    <property type="match status" value="1"/>
</dbReference>
<dbReference type="PANTHER" id="PTHR43606:SF2">
    <property type="entry name" value="ALKALINE PHOSPHATASE FAMILY PROTEIN (AFU_ORTHOLOGUE AFUA_5G03860)"/>
    <property type="match status" value="1"/>
</dbReference>
<dbReference type="CDD" id="cd07389">
    <property type="entry name" value="MPP_PhoD"/>
    <property type="match status" value="1"/>
</dbReference>
<proteinExistence type="predicted"/>
<dbReference type="RefSeq" id="WP_048360386.1">
    <property type="nucleotide sequence ID" value="NZ_FNUD01000002.1"/>
</dbReference>
<evidence type="ECO:0000313" key="3">
    <source>
        <dbReference type="Proteomes" id="UP000183613"/>
    </source>
</evidence>
<keyword evidence="3" id="KW-1185">Reference proteome</keyword>
<dbReference type="EMBL" id="FNUD01000002">
    <property type="protein sequence ID" value="SEE30377.1"/>
    <property type="molecule type" value="Genomic_DNA"/>
</dbReference>
<sequence>MNRPTVGPILGFTTSQHARIFVRGDSDKNNAVFAGIRHRKVGESQWSAGVYSKLSPEFDMSDTLVLNGLSADTGYEYQAGWFSTSRHDHTPETVKQLPLTWPSYTYTFKTTSDQPKRIRRYVVGSCRYLRLTAGVPSAPELGDEIFGSISSLNRQRPLDAVVMTGDQVYVDDLNVLLPDREFPAISKKYQAAFSQPHIRNLMSGTPTYMILDDHEIEDNWPANQGSTDRRLYNNAMTAYEIYQCSHGPAHDLLPGGRINRDLTRYWYTFSHGDIDWFVMDCRTERTVSTSAKSMIGTKQETALLKWLINSTAKVKFIVSSVMFMPDQQQDDDGWKAFATQRNRILETIRSHAIKNVVFVSGDIHGSLTCQLTHSKSPGFMVHSVVSSPLCNTKLLPYANARSLIVDRPLTTVGTGVYSARLMSRVVGEDNFACLTIDGQQLKVDFHNKKGQVIESATIALT</sequence>
<reference evidence="2" key="1">
    <citation type="submission" date="2016-10" db="EMBL/GenBank/DDBJ databases">
        <authorList>
            <person name="Varghese N."/>
            <person name="Submissions S."/>
        </authorList>
    </citation>
    <scope>NUCLEOTIDE SEQUENCE [LARGE SCALE GENOMIC DNA]</scope>
    <source>
        <strain evidence="2">LMG 25555</strain>
    </source>
</reference>
<feature type="domain" description="PhoD-like phosphatase metallophosphatase" evidence="1">
    <location>
        <begin position="148"/>
        <end position="397"/>
    </location>
</feature>
<dbReference type="Pfam" id="PF09423">
    <property type="entry name" value="PhoD"/>
    <property type="match status" value="1"/>
</dbReference>
<dbReference type="InterPro" id="IPR052900">
    <property type="entry name" value="Phospholipid_Metab_Enz"/>
</dbReference>
<dbReference type="OrthoDB" id="9795624at2"/>
<dbReference type="Proteomes" id="UP000183613">
    <property type="component" value="Unassembled WGS sequence"/>
</dbReference>
<evidence type="ECO:0000313" key="2">
    <source>
        <dbReference type="EMBL" id="SEE30377.1"/>
    </source>
</evidence>
<dbReference type="PATRIC" id="fig|882211.3.peg.2661"/>
<gene>
    <name evidence="2" type="ORF">SAMN04489800_0447</name>
</gene>